<feature type="compositionally biased region" description="Basic and acidic residues" evidence="2">
    <location>
        <begin position="246"/>
        <end position="263"/>
    </location>
</feature>
<dbReference type="GO" id="GO:0035965">
    <property type="term" value="P:cardiolipin acyl-chain remodeling"/>
    <property type="evidence" value="ECO:0007669"/>
    <property type="project" value="TreeGrafter"/>
</dbReference>
<dbReference type="SUPFAM" id="SSF53474">
    <property type="entry name" value="alpha/beta-Hydrolases"/>
    <property type="match status" value="1"/>
</dbReference>
<proteinExistence type="inferred from homology"/>
<dbReference type="GO" id="GO:0006654">
    <property type="term" value="P:phosphatidic acid biosynthetic process"/>
    <property type="evidence" value="ECO:0007669"/>
    <property type="project" value="TreeGrafter"/>
</dbReference>
<dbReference type="Proteomes" id="UP000559027">
    <property type="component" value="Unassembled WGS sequence"/>
</dbReference>
<reference evidence="4 5" key="1">
    <citation type="journal article" date="2020" name="ISME J.">
        <title>Uncovering the hidden diversity of litter-decomposition mechanisms in mushroom-forming fungi.</title>
        <authorList>
            <person name="Floudas D."/>
            <person name="Bentzer J."/>
            <person name="Ahren D."/>
            <person name="Johansson T."/>
            <person name="Persson P."/>
            <person name="Tunlid A."/>
        </authorList>
    </citation>
    <scope>NUCLEOTIDE SEQUENCE [LARGE SCALE GENOMIC DNA]</scope>
    <source>
        <strain evidence="4 5">CBS 146.42</strain>
    </source>
</reference>
<gene>
    <name evidence="4" type="ORF">D9756_000824</name>
</gene>
<evidence type="ECO:0000313" key="4">
    <source>
        <dbReference type="EMBL" id="KAF5363998.1"/>
    </source>
</evidence>
<accession>A0A8H5LNV0</accession>
<evidence type="ECO:0000313" key="5">
    <source>
        <dbReference type="Proteomes" id="UP000559027"/>
    </source>
</evidence>
<dbReference type="OrthoDB" id="7457040at2759"/>
<dbReference type="PANTHER" id="PTHR42886:SF29">
    <property type="entry name" value="PUMMELIG, ISOFORM A"/>
    <property type="match status" value="1"/>
</dbReference>
<name>A0A8H5LNV0_9AGAR</name>
<dbReference type="InterPro" id="IPR000073">
    <property type="entry name" value="AB_hydrolase_1"/>
</dbReference>
<feature type="domain" description="AB hydrolase-1" evidence="3">
    <location>
        <begin position="96"/>
        <end position="411"/>
    </location>
</feature>
<evidence type="ECO:0000256" key="1">
    <source>
        <dbReference type="ARBA" id="ARBA00038097"/>
    </source>
</evidence>
<protein>
    <recommendedName>
        <fullName evidence="3">AB hydrolase-1 domain-containing protein</fullName>
    </recommendedName>
</protein>
<comment type="similarity">
    <text evidence="1">Belongs to the peptidase S33 family. ABHD4/ABHD5 subfamily.</text>
</comment>
<dbReference type="GO" id="GO:0042171">
    <property type="term" value="F:lysophosphatidic acid acyltransferase activity"/>
    <property type="evidence" value="ECO:0007669"/>
    <property type="project" value="TreeGrafter"/>
</dbReference>
<sequence>MATAVDTLPPARAVPSAFLQSVKSWWAVGEKQAAISEERLLRRLPFFQSAALSNDSGPVVATSNHVHLNSPKNYINTLSIVPATPQPNTVTPTPTVLLHGYGAGIGFYFRNLPALASWAGRRGGSVYAIDWLGMGRSARVPFSIRARRDDIPGRVHEAESFFVESLEEWRTKMGLEKMTLIGHSLGAYFSVAYALRYPDRVSRLVLLSPAGVPHGPNYTQPSRELTDEGAGAPAADGKTSQPVETATKKHVDEIRQEQKENKRQESRTRRLFTYLWEEGWSPFQVVRATMFWGPMLIGKACNCHSYSTRRFSGLSEEETRDMHDYIMNITLAKGSGEYCISHILAPGAYARMPLVDRIDKLKIPVTFVYGDHDWMDPKGGVQSVEKLRQAGNGNGKMYLVGNAGHHVYLDNHVAVNELLVKELEKEYENAAYNARNSSS</sequence>
<dbReference type="GO" id="GO:0004623">
    <property type="term" value="F:phospholipase A2 activity"/>
    <property type="evidence" value="ECO:0007669"/>
    <property type="project" value="TreeGrafter"/>
</dbReference>
<feature type="region of interest" description="Disordered" evidence="2">
    <location>
        <begin position="215"/>
        <end position="263"/>
    </location>
</feature>
<organism evidence="4 5">
    <name type="scientific">Leucocoprinus leucothites</name>
    <dbReference type="NCBI Taxonomy" id="201217"/>
    <lineage>
        <taxon>Eukaryota</taxon>
        <taxon>Fungi</taxon>
        <taxon>Dikarya</taxon>
        <taxon>Basidiomycota</taxon>
        <taxon>Agaricomycotina</taxon>
        <taxon>Agaricomycetes</taxon>
        <taxon>Agaricomycetidae</taxon>
        <taxon>Agaricales</taxon>
        <taxon>Agaricineae</taxon>
        <taxon>Agaricaceae</taxon>
        <taxon>Leucocoprinus</taxon>
    </lineage>
</organism>
<dbReference type="GO" id="GO:0005743">
    <property type="term" value="C:mitochondrial inner membrane"/>
    <property type="evidence" value="ECO:0007669"/>
    <property type="project" value="TreeGrafter"/>
</dbReference>
<dbReference type="EMBL" id="JAACJO010000001">
    <property type="protein sequence ID" value="KAF5363998.1"/>
    <property type="molecule type" value="Genomic_DNA"/>
</dbReference>
<dbReference type="AlphaFoldDB" id="A0A8H5LNV0"/>
<dbReference type="Pfam" id="PF00561">
    <property type="entry name" value="Abhydrolase_1"/>
    <property type="match status" value="1"/>
</dbReference>
<evidence type="ECO:0000259" key="3">
    <source>
        <dbReference type="Pfam" id="PF00561"/>
    </source>
</evidence>
<dbReference type="InterPro" id="IPR029058">
    <property type="entry name" value="AB_hydrolase_fold"/>
</dbReference>
<dbReference type="PANTHER" id="PTHR42886">
    <property type="entry name" value="RE40534P-RELATED"/>
    <property type="match status" value="1"/>
</dbReference>
<evidence type="ECO:0000256" key="2">
    <source>
        <dbReference type="SAM" id="MobiDB-lite"/>
    </source>
</evidence>
<dbReference type="Gene3D" id="3.40.50.1820">
    <property type="entry name" value="alpha/beta hydrolase"/>
    <property type="match status" value="1"/>
</dbReference>
<dbReference type="GO" id="GO:0055088">
    <property type="term" value="P:lipid homeostasis"/>
    <property type="evidence" value="ECO:0007669"/>
    <property type="project" value="TreeGrafter"/>
</dbReference>
<keyword evidence="5" id="KW-1185">Reference proteome</keyword>
<comment type="caution">
    <text evidence="4">The sequence shown here is derived from an EMBL/GenBank/DDBJ whole genome shotgun (WGS) entry which is preliminary data.</text>
</comment>